<dbReference type="Proteomes" id="UP000284908">
    <property type="component" value="Unassembled WGS sequence"/>
</dbReference>
<reference evidence="1 2" key="1">
    <citation type="submission" date="2018-09" db="EMBL/GenBank/DDBJ databases">
        <authorList>
            <person name="Le Fleche-Mateos A."/>
        </authorList>
    </citation>
    <scope>NUCLEOTIDE SEQUENCE [LARGE SCALE GENOMIC DNA]</scope>
    <source>
        <strain evidence="1 2">DSM 27399</strain>
    </source>
</reference>
<organism evidence="1 2">
    <name type="scientific">Rahnella woolbedingensis</name>
    <dbReference type="NCBI Taxonomy" id="1510574"/>
    <lineage>
        <taxon>Bacteria</taxon>
        <taxon>Pseudomonadati</taxon>
        <taxon>Pseudomonadota</taxon>
        <taxon>Gammaproteobacteria</taxon>
        <taxon>Enterobacterales</taxon>
        <taxon>Yersiniaceae</taxon>
        <taxon>Rahnella</taxon>
    </lineage>
</organism>
<evidence type="ECO:0000313" key="2">
    <source>
        <dbReference type="Proteomes" id="UP000284908"/>
    </source>
</evidence>
<accession>A0A419NBL6</accession>
<protein>
    <submittedName>
        <fullName evidence="1">Ig domain protein group 1 domain protein</fullName>
    </submittedName>
</protein>
<dbReference type="AlphaFoldDB" id="A0A419NBL6"/>
<proteinExistence type="predicted"/>
<gene>
    <name evidence="1" type="ORF">D6C13_06010</name>
</gene>
<evidence type="ECO:0000313" key="1">
    <source>
        <dbReference type="EMBL" id="RJT45676.1"/>
    </source>
</evidence>
<sequence length="90" mass="9832">MNKILAWLKSLFIKETIMSEPLVDAVVDPQPVTEISTTEIQPVETAAAVQSPLEDAKSAFSKFVAFVEHGIEKLGSEAEAELVTLAKKYL</sequence>
<dbReference type="EMBL" id="RAHH01000006">
    <property type="protein sequence ID" value="RJT45676.1"/>
    <property type="molecule type" value="Genomic_DNA"/>
</dbReference>
<keyword evidence="2" id="KW-1185">Reference proteome</keyword>
<comment type="caution">
    <text evidence="1">The sequence shown here is derived from an EMBL/GenBank/DDBJ whole genome shotgun (WGS) entry which is preliminary data.</text>
</comment>
<name>A0A419NBL6_9GAMM</name>